<dbReference type="Pfam" id="PF13377">
    <property type="entry name" value="Peripla_BP_3"/>
    <property type="match status" value="1"/>
</dbReference>
<dbReference type="AlphaFoldDB" id="A0A1H1MJH1"/>
<keyword evidence="2" id="KW-0238">DNA-binding</keyword>
<dbReference type="Pfam" id="PF00356">
    <property type="entry name" value="LacI"/>
    <property type="match status" value="1"/>
</dbReference>
<dbReference type="CDD" id="cd01392">
    <property type="entry name" value="HTH_LacI"/>
    <property type="match status" value="1"/>
</dbReference>
<keyword evidence="1" id="KW-0805">Transcription regulation</keyword>
<evidence type="ECO:0000259" key="4">
    <source>
        <dbReference type="PROSITE" id="PS50932"/>
    </source>
</evidence>
<evidence type="ECO:0000256" key="1">
    <source>
        <dbReference type="ARBA" id="ARBA00023015"/>
    </source>
</evidence>
<dbReference type="CDD" id="cd06293">
    <property type="entry name" value="PBP1_LacI-like"/>
    <property type="match status" value="1"/>
</dbReference>
<dbReference type="PROSITE" id="PS50932">
    <property type="entry name" value="HTH_LACI_2"/>
    <property type="match status" value="1"/>
</dbReference>
<dbReference type="EMBL" id="LT629742">
    <property type="protein sequence ID" value="SDR86525.1"/>
    <property type="molecule type" value="Genomic_DNA"/>
</dbReference>
<proteinExistence type="predicted"/>
<dbReference type="Proteomes" id="UP000181956">
    <property type="component" value="Chromosome I"/>
</dbReference>
<protein>
    <submittedName>
        <fullName evidence="5">Transcriptional regulator, LacI family</fullName>
    </submittedName>
</protein>
<organism evidence="5 6">
    <name type="scientific">Microterricola viridarii</name>
    <dbReference type="NCBI Taxonomy" id="412690"/>
    <lineage>
        <taxon>Bacteria</taxon>
        <taxon>Bacillati</taxon>
        <taxon>Actinomycetota</taxon>
        <taxon>Actinomycetes</taxon>
        <taxon>Micrococcales</taxon>
        <taxon>Microbacteriaceae</taxon>
        <taxon>Microterricola</taxon>
    </lineage>
</organism>
<dbReference type="InterPro" id="IPR010982">
    <property type="entry name" value="Lambda_DNA-bd_dom_sf"/>
</dbReference>
<dbReference type="PROSITE" id="PS00356">
    <property type="entry name" value="HTH_LACI_1"/>
    <property type="match status" value="1"/>
</dbReference>
<dbReference type="GO" id="GO:0000976">
    <property type="term" value="F:transcription cis-regulatory region binding"/>
    <property type="evidence" value="ECO:0007669"/>
    <property type="project" value="TreeGrafter"/>
</dbReference>
<dbReference type="Gene3D" id="1.10.260.40">
    <property type="entry name" value="lambda repressor-like DNA-binding domains"/>
    <property type="match status" value="1"/>
</dbReference>
<dbReference type="SUPFAM" id="SSF47413">
    <property type="entry name" value="lambda repressor-like DNA-binding domains"/>
    <property type="match status" value="1"/>
</dbReference>
<name>A0A1H1MJH1_9MICO</name>
<keyword evidence="3" id="KW-0804">Transcription</keyword>
<evidence type="ECO:0000256" key="3">
    <source>
        <dbReference type="ARBA" id="ARBA00023163"/>
    </source>
</evidence>
<dbReference type="STRING" id="412690.SAMN04489834_0405"/>
<sequence length="337" mass="35829">MSVSVRDVASLAGVSVGTVSNVLNRPEKVAPATVERVQRAVAELRFVRNEAARQLRAGQSHSIGLIVLDVRNPFFTEVARGAEDKAAEGSLSVLLGNSDEKPERETAYIALFQEQRVHGVLISPLGDDLGRLAALRERGIPTVLVDRQDSVGEFSSVSVDDVAGGYLAVRHLLDLGRRRIAFVGGPHGIRQVADRLLGAQKAVEEVYGASLEVIDGEGLTVLHGRAVGEALRERAAYARPEAVFAANDLLALGVLQALTMLGDIRVPQDIALIGYDDIDFAATAVVPLSSIRQPSVLIGSTAVELLLREAAGGPDFEHEQIVFQPELVVRASTGTAG</sequence>
<reference evidence="6" key="1">
    <citation type="submission" date="2016-10" db="EMBL/GenBank/DDBJ databases">
        <authorList>
            <person name="Varghese N."/>
            <person name="Submissions S."/>
        </authorList>
    </citation>
    <scope>NUCLEOTIDE SEQUENCE [LARGE SCALE GENOMIC DNA]</scope>
    <source>
        <strain evidence="6">DSM 21772</strain>
    </source>
</reference>
<dbReference type="SUPFAM" id="SSF53822">
    <property type="entry name" value="Periplasmic binding protein-like I"/>
    <property type="match status" value="1"/>
</dbReference>
<dbReference type="SMART" id="SM00354">
    <property type="entry name" value="HTH_LACI"/>
    <property type="match status" value="1"/>
</dbReference>
<dbReference type="InterPro" id="IPR028082">
    <property type="entry name" value="Peripla_BP_I"/>
</dbReference>
<keyword evidence="6" id="KW-1185">Reference proteome</keyword>
<dbReference type="GO" id="GO:0003700">
    <property type="term" value="F:DNA-binding transcription factor activity"/>
    <property type="evidence" value="ECO:0007669"/>
    <property type="project" value="TreeGrafter"/>
</dbReference>
<gene>
    <name evidence="5" type="ORF">SAMN04489834_0405</name>
</gene>
<accession>A0A1H1MJH1</accession>
<evidence type="ECO:0000256" key="2">
    <source>
        <dbReference type="ARBA" id="ARBA00023125"/>
    </source>
</evidence>
<evidence type="ECO:0000313" key="5">
    <source>
        <dbReference type="EMBL" id="SDR86525.1"/>
    </source>
</evidence>
<dbReference type="OrthoDB" id="37081at2"/>
<dbReference type="InterPro" id="IPR000843">
    <property type="entry name" value="HTH_LacI"/>
</dbReference>
<dbReference type="Gene3D" id="3.40.50.2300">
    <property type="match status" value="2"/>
</dbReference>
<dbReference type="RefSeq" id="WP_083362557.1">
    <property type="nucleotide sequence ID" value="NZ_LT629742.1"/>
</dbReference>
<dbReference type="PANTHER" id="PTHR30146">
    <property type="entry name" value="LACI-RELATED TRANSCRIPTIONAL REPRESSOR"/>
    <property type="match status" value="1"/>
</dbReference>
<dbReference type="InterPro" id="IPR046335">
    <property type="entry name" value="LacI/GalR-like_sensor"/>
</dbReference>
<evidence type="ECO:0000313" key="6">
    <source>
        <dbReference type="Proteomes" id="UP000181956"/>
    </source>
</evidence>
<dbReference type="PANTHER" id="PTHR30146:SF109">
    <property type="entry name" value="HTH-TYPE TRANSCRIPTIONAL REGULATOR GALS"/>
    <property type="match status" value="1"/>
</dbReference>
<feature type="domain" description="HTH lacI-type" evidence="4">
    <location>
        <begin position="3"/>
        <end position="57"/>
    </location>
</feature>